<keyword evidence="2" id="KW-0472">Membrane</keyword>
<dbReference type="InterPro" id="IPR051706">
    <property type="entry name" value="Glycosyltransferase_domain"/>
</dbReference>
<keyword evidence="1 3" id="KW-0808">Transferase</keyword>
<dbReference type="GO" id="GO:0051999">
    <property type="term" value="P:mannosyl-inositol phosphorylceramide biosynthetic process"/>
    <property type="evidence" value="ECO:0007669"/>
    <property type="project" value="TreeGrafter"/>
</dbReference>
<evidence type="ECO:0000313" key="3">
    <source>
        <dbReference type="EMBL" id="AUV58469.1"/>
    </source>
</evidence>
<dbReference type="PANTHER" id="PTHR32385:SF15">
    <property type="entry name" value="INOSITOL PHOSPHOCERAMIDE MANNOSYLTRANSFERASE 1"/>
    <property type="match status" value="1"/>
</dbReference>
<keyword evidence="2" id="KW-1133">Transmembrane helix</keyword>
<dbReference type="Gene3D" id="3.90.550.20">
    <property type="match status" value="1"/>
</dbReference>
<organism evidence="3">
    <name type="scientific">Bandra megavirus</name>
    <dbReference type="NCBI Taxonomy" id="2071566"/>
    <lineage>
        <taxon>Viruses</taxon>
        <taxon>Varidnaviria</taxon>
        <taxon>Bamfordvirae</taxon>
        <taxon>Nucleocytoviricota</taxon>
        <taxon>Megaviricetes</taxon>
        <taxon>Imitervirales</taxon>
        <taxon>Mimiviridae</taxon>
        <taxon>Megamimivirinae</taxon>
        <taxon>Megavirus</taxon>
    </lineage>
</organism>
<dbReference type="GO" id="GO:0000030">
    <property type="term" value="F:mannosyltransferase activity"/>
    <property type="evidence" value="ECO:0007669"/>
    <property type="project" value="TreeGrafter"/>
</dbReference>
<protein>
    <submittedName>
        <fullName evidence="3">Glycosyltransferase</fullName>
    </submittedName>
</protein>
<evidence type="ECO:0000256" key="1">
    <source>
        <dbReference type="ARBA" id="ARBA00022679"/>
    </source>
</evidence>
<sequence>MIICDYILYIIIYNLIMIPKIIHQIWIQGYNSIPDNLKQYHLGCKSINDNFEHIFWDEEKIKKIILDEFGKKYLDLYNIYEIPAQKADFARYVILYTHGGIYLDMDMVCRKNLTPFLQYKFFVTAPIFYQYSKSILNGIIGCVPKHPFFPIMFEKMFERQHMKNDILQSTGTKLFYECAIQYAKNNPNHDIMLIDRKYLHPCSIYDDDTCIYTCDDCYVAHTGYSSWVPYYKYYGPILKKIPLITIIILFIIIIIFVLKK</sequence>
<dbReference type="PANTHER" id="PTHR32385">
    <property type="entry name" value="MANNOSYL PHOSPHORYLINOSITOL CERAMIDE SYNTHASE"/>
    <property type="match status" value="1"/>
</dbReference>
<dbReference type="InterPro" id="IPR029044">
    <property type="entry name" value="Nucleotide-diphossugar_trans"/>
</dbReference>
<reference evidence="3" key="1">
    <citation type="submission" date="2018-01" db="EMBL/GenBank/DDBJ databases">
        <title>Draft genome sequence of Bandra megavirus.</title>
        <authorList>
            <person name="Chatterjee A."/>
            <person name="Yadav R."/>
            <person name="Kondabagil K."/>
        </authorList>
    </citation>
    <scope>NUCLEOTIDE SEQUENCE</scope>
    <source>
        <strain evidence="3">KK-1</strain>
    </source>
</reference>
<proteinExistence type="predicted"/>
<dbReference type="EMBL" id="MG779341">
    <property type="protein sequence ID" value="AUV58469.1"/>
    <property type="molecule type" value="Genomic_DNA"/>
</dbReference>
<dbReference type="SUPFAM" id="SSF53448">
    <property type="entry name" value="Nucleotide-diphospho-sugar transferases"/>
    <property type="match status" value="1"/>
</dbReference>
<dbReference type="GO" id="GO:0016020">
    <property type="term" value="C:membrane"/>
    <property type="evidence" value="ECO:0007669"/>
    <property type="project" value="GOC"/>
</dbReference>
<dbReference type="InterPro" id="IPR007577">
    <property type="entry name" value="GlycoTrfase_DXD_sugar-bd_CS"/>
</dbReference>
<accession>A0A2K9V8D4</accession>
<name>A0A2K9V8D4_9VIRU</name>
<keyword evidence="2" id="KW-0812">Transmembrane</keyword>
<evidence type="ECO:0000256" key="2">
    <source>
        <dbReference type="SAM" id="Phobius"/>
    </source>
</evidence>
<dbReference type="Pfam" id="PF04488">
    <property type="entry name" value="Gly_transf_sug"/>
    <property type="match status" value="1"/>
</dbReference>
<feature type="transmembrane region" description="Helical" evidence="2">
    <location>
        <begin position="6"/>
        <end position="22"/>
    </location>
</feature>
<feature type="transmembrane region" description="Helical" evidence="2">
    <location>
        <begin position="241"/>
        <end position="258"/>
    </location>
</feature>